<dbReference type="Proteomes" id="UP001549749">
    <property type="component" value="Unassembled WGS sequence"/>
</dbReference>
<organism evidence="1 2">
    <name type="scientific">Chitinophaga defluvii</name>
    <dbReference type="NCBI Taxonomy" id="3163343"/>
    <lineage>
        <taxon>Bacteria</taxon>
        <taxon>Pseudomonadati</taxon>
        <taxon>Bacteroidota</taxon>
        <taxon>Chitinophagia</taxon>
        <taxon>Chitinophagales</taxon>
        <taxon>Chitinophagaceae</taxon>
        <taxon>Chitinophaga</taxon>
    </lineage>
</organism>
<proteinExistence type="predicted"/>
<protein>
    <recommendedName>
        <fullName evidence="3">KTSC domain-containing protein</fullName>
    </recommendedName>
</protein>
<sequence>MDILFDEQTLSVKYDEDIDNTLNWDDVTRITGYKVFSYPGEVTFLVFDNEFGENLEVSDEMSGWLELMGGLPDIFPLPADWQELLYDCEPGEEDVTLFTR</sequence>
<keyword evidence="2" id="KW-1185">Reference proteome</keyword>
<reference evidence="1 2" key="1">
    <citation type="submission" date="2024-06" db="EMBL/GenBank/DDBJ databases">
        <title>Chitinophaga defluvii sp. nov., isolated from municipal sewage.</title>
        <authorList>
            <person name="Zhang L."/>
        </authorList>
    </citation>
    <scope>NUCLEOTIDE SEQUENCE [LARGE SCALE GENOMIC DNA]</scope>
    <source>
        <strain evidence="1 2">H8</strain>
    </source>
</reference>
<evidence type="ECO:0008006" key="3">
    <source>
        <dbReference type="Google" id="ProtNLM"/>
    </source>
</evidence>
<evidence type="ECO:0000313" key="1">
    <source>
        <dbReference type="EMBL" id="MET7001523.1"/>
    </source>
</evidence>
<evidence type="ECO:0000313" key="2">
    <source>
        <dbReference type="Proteomes" id="UP001549749"/>
    </source>
</evidence>
<gene>
    <name evidence="1" type="ORF">ABR189_29345</name>
</gene>
<comment type="caution">
    <text evidence="1">The sequence shown here is derived from an EMBL/GenBank/DDBJ whole genome shotgun (WGS) entry which is preliminary data.</text>
</comment>
<dbReference type="RefSeq" id="WP_354664095.1">
    <property type="nucleotide sequence ID" value="NZ_JBEXAC010000004.1"/>
</dbReference>
<accession>A0ABV2TER1</accession>
<name>A0ABV2TER1_9BACT</name>
<dbReference type="EMBL" id="JBEXAC010000004">
    <property type="protein sequence ID" value="MET7001523.1"/>
    <property type="molecule type" value="Genomic_DNA"/>
</dbReference>